<evidence type="ECO:0000313" key="2">
    <source>
        <dbReference type="EMBL" id="KAF6369137.1"/>
    </source>
</evidence>
<name>A0A7J7Z4F3_MYOMY</name>
<proteinExistence type="predicted"/>
<keyword evidence="3" id="KW-1185">Reference proteome</keyword>
<dbReference type="EMBL" id="JABWUV010000003">
    <property type="protein sequence ID" value="KAF6369137.1"/>
    <property type="molecule type" value="Genomic_DNA"/>
</dbReference>
<comment type="caution">
    <text evidence="2">The sequence shown here is derived from an EMBL/GenBank/DDBJ whole genome shotgun (WGS) entry which is preliminary data.</text>
</comment>
<feature type="region of interest" description="Disordered" evidence="1">
    <location>
        <begin position="1"/>
        <end position="28"/>
    </location>
</feature>
<feature type="region of interest" description="Disordered" evidence="1">
    <location>
        <begin position="105"/>
        <end position="150"/>
    </location>
</feature>
<evidence type="ECO:0000313" key="3">
    <source>
        <dbReference type="Proteomes" id="UP000527355"/>
    </source>
</evidence>
<sequence>MLKGRAAVTRSLTSPPPRLASDTTRGPTAIPAKDLLLQLQTHGHWDSNPPNTGFCESQSAQPSCQPTAMAQALRIPAPGCSGCTMLPSTHHDESQHQGYSVTLRARDPPVNSSSRPQTPLIPVPGLSSYSSGSQPVGRDPFGGRTTLSQGSPKTIGKHIYNYILFL</sequence>
<accession>A0A7J7Z4F3</accession>
<reference evidence="2 3" key="1">
    <citation type="journal article" date="2020" name="Nature">
        <title>Six reference-quality genomes reveal evolution of bat adaptations.</title>
        <authorList>
            <person name="Jebb D."/>
            <person name="Huang Z."/>
            <person name="Pippel M."/>
            <person name="Hughes G.M."/>
            <person name="Lavrichenko K."/>
            <person name="Devanna P."/>
            <person name="Winkler S."/>
            <person name="Jermiin L.S."/>
            <person name="Skirmuntt E.C."/>
            <person name="Katzourakis A."/>
            <person name="Burkitt-Gray L."/>
            <person name="Ray D.A."/>
            <person name="Sullivan K.A.M."/>
            <person name="Roscito J.G."/>
            <person name="Kirilenko B.M."/>
            <person name="Davalos L.M."/>
            <person name="Corthals A.P."/>
            <person name="Power M.L."/>
            <person name="Jones G."/>
            <person name="Ransome R.D."/>
            <person name="Dechmann D.K.N."/>
            <person name="Locatelli A.G."/>
            <person name="Puechmaille S.J."/>
            <person name="Fedrigo O."/>
            <person name="Jarvis E.D."/>
            <person name="Hiller M."/>
            <person name="Vernes S.C."/>
            <person name="Myers E.W."/>
            <person name="Teeling E.C."/>
        </authorList>
    </citation>
    <scope>NUCLEOTIDE SEQUENCE [LARGE SCALE GENOMIC DNA]</scope>
    <source>
        <strain evidence="2">MMyoMyo1</strain>
        <tissue evidence="2">Flight muscle</tissue>
    </source>
</reference>
<dbReference type="AlphaFoldDB" id="A0A7J7Z4F3"/>
<gene>
    <name evidence="2" type="ORF">mMyoMyo1_010542</name>
</gene>
<dbReference type="Proteomes" id="UP000527355">
    <property type="component" value="Unassembled WGS sequence"/>
</dbReference>
<evidence type="ECO:0000256" key="1">
    <source>
        <dbReference type="SAM" id="MobiDB-lite"/>
    </source>
</evidence>
<protein>
    <submittedName>
        <fullName evidence="2">Uncharacterized protein</fullName>
    </submittedName>
</protein>
<organism evidence="2 3">
    <name type="scientific">Myotis myotis</name>
    <name type="common">Greater mouse-eared bat</name>
    <name type="synonym">Vespertilio myotis</name>
    <dbReference type="NCBI Taxonomy" id="51298"/>
    <lineage>
        <taxon>Eukaryota</taxon>
        <taxon>Metazoa</taxon>
        <taxon>Chordata</taxon>
        <taxon>Craniata</taxon>
        <taxon>Vertebrata</taxon>
        <taxon>Euteleostomi</taxon>
        <taxon>Mammalia</taxon>
        <taxon>Eutheria</taxon>
        <taxon>Laurasiatheria</taxon>
        <taxon>Chiroptera</taxon>
        <taxon>Yangochiroptera</taxon>
        <taxon>Vespertilionidae</taxon>
        <taxon>Myotis</taxon>
    </lineage>
</organism>